<evidence type="ECO:0000313" key="2">
    <source>
        <dbReference type="EMBL" id="KUG16154.1"/>
    </source>
</evidence>
<evidence type="ECO:0000256" key="1">
    <source>
        <dbReference type="SAM" id="MobiDB-lite"/>
    </source>
</evidence>
<dbReference type="AlphaFoldDB" id="A0A0W8F5H4"/>
<name>A0A0W8F5H4_9ZZZZ</name>
<gene>
    <name evidence="2" type="ORF">ASZ90_014135</name>
</gene>
<proteinExistence type="predicted"/>
<feature type="compositionally biased region" description="Basic and acidic residues" evidence="1">
    <location>
        <begin position="20"/>
        <end position="37"/>
    </location>
</feature>
<feature type="region of interest" description="Disordered" evidence="1">
    <location>
        <begin position="1"/>
        <end position="37"/>
    </location>
</feature>
<organism evidence="2">
    <name type="scientific">hydrocarbon metagenome</name>
    <dbReference type="NCBI Taxonomy" id="938273"/>
    <lineage>
        <taxon>unclassified sequences</taxon>
        <taxon>metagenomes</taxon>
        <taxon>ecological metagenomes</taxon>
    </lineage>
</organism>
<reference evidence="2" key="1">
    <citation type="journal article" date="2015" name="Proc. Natl. Acad. Sci. U.S.A.">
        <title>Networks of energetic and metabolic interactions define dynamics in microbial communities.</title>
        <authorList>
            <person name="Embree M."/>
            <person name="Liu J.K."/>
            <person name="Al-Bassam M.M."/>
            <person name="Zengler K."/>
        </authorList>
    </citation>
    <scope>NUCLEOTIDE SEQUENCE</scope>
</reference>
<accession>A0A0W8F5H4</accession>
<protein>
    <submittedName>
        <fullName evidence="2">Uncharacterized protein</fullName>
    </submittedName>
</protein>
<sequence>MPNPPIKRAKLIPGNLYPFQKDESPIQQRSKDQMMTK</sequence>
<dbReference type="EMBL" id="LNQE01001511">
    <property type="protein sequence ID" value="KUG16154.1"/>
    <property type="molecule type" value="Genomic_DNA"/>
</dbReference>
<comment type="caution">
    <text evidence="2">The sequence shown here is derived from an EMBL/GenBank/DDBJ whole genome shotgun (WGS) entry which is preliminary data.</text>
</comment>